<keyword evidence="3" id="KW-0808">Transferase</keyword>
<reference evidence="5" key="1">
    <citation type="journal article" date="2020" name="Nature">
        <title>Giant virus diversity and host interactions through global metagenomics.</title>
        <authorList>
            <person name="Schulz F."/>
            <person name="Roux S."/>
            <person name="Paez-Espino D."/>
            <person name="Jungbluth S."/>
            <person name="Walsh D.A."/>
            <person name="Denef V.J."/>
            <person name="McMahon K.D."/>
            <person name="Konstantinidis K.T."/>
            <person name="Eloe-Fadrosh E.A."/>
            <person name="Kyrpides N.C."/>
            <person name="Woyke T."/>
        </authorList>
    </citation>
    <scope>NUCLEOTIDE SEQUENCE</scope>
    <source>
        <strain evidence="5">GVMAG-M-3300023174-182</strain>
    </source>
</reference>
<dbReference type="GO" id="GO:0046920">
    <property type="term" value="F:alpha-(1-&gt;3)-fucosyltransferase activity"/>
    <property type="evidence" value="ECO:0007669"/>
    <property type="project" value="TreeGrafter"/>
</dbReference>
<dbReference type="InterPro" id="IPR055270">
    <property type="entry name" value="Glyco_tran_10_C"/>
</dbReference>
<feature type="domain" description="Fucosyltransferase C-terminal" evidence="4">
    <location>
        <begin position="145"/>
        <end position="236"/>
    </location>
</feature>
<dbReference type="InterPro" id="IPR038577">
    <property type="entry name" value="GT10-like_C_sf"/>
</dbReference>
<dbReference type="GO" id="GO:0016020">
    <property type="term" value="C:membrane"/>
    <property type="evidence" value="ECO:0007669"/>
    <property type="project" value="InterPro"/>
</dbReference>
<dbReference type="EMBL" id="MN739614">
    <property type="protein sequence ID" value="QHT15923.1"/>
    <property type="molecule type" value="Genomic_DNA"/>
</dbReference>
<dbReference type="PANTHER" id="PTHR11929">
    <property type="entry name" value="ALPHA- 1,3 -FUCOSYLTRANSFERASE"/>
    <property type="match status" value="1"/>
</dbReference>
<comment type="similarity">
    <text evidence="1">Belongs to the glycosyltransferase 10 family.</text>
</comment>
<evidence type="ECO:0000259" key="4">
    <source>
        <dbReference type="Pfam" id="PF00852"/>
    </source>
</evidence>
<dbReference type="SUPFAM" id="SSF53756">
    <property type="entry name" value="UDP-Glycosyltransferase/glycogen phosphorylase"/>
    <property type="match status" value="1"/>
</dbReference>
<accession>A0A6C0DHB1</accession>
<evidence type="ECO:0000256" key="1">
    <source>
        <dbReference type="ARBA" id="ARBA00008919"/>
    </source>
</evidence>
<dbReference type="Gene3D" id="3.40.50.11660">
    <property type="entry name" value="Glycosyl transferase family 10, C-terminal domain"/>
    <property type="match status" value="1"/>
</dbReference>
<evidence type="ECO:0000256" key="2">
    <source>
        <dbReference type="ARBA" id="ARBA00022676"/>
    </source>
</evidence>
<dbReference type="InterPro" id="IPR001503">
    <property type="entry name" value="Glyco_trans_10"/>
</dbReference>
<sequence>MYKIKIFCDFCSSEACKTNFEKVFNSKNCDSYGEDKDFFITNGEDYTHAIIMNKATPYLTIPKENVVGLAFEPRELLNLNQEFINYAKKHIGKYLIGKSDGLPELFIEHYAFMWHNNPHRSISFNEKIYTMSIVLSEKVFAPGHKYRHDLTNEILNNNLPIHIYGRGANNFLNHVNNNNNIKGPFNIDNLPYEKYMFSICIENFQSNDYISEKILDSLYHNCVPIYLGAKNIDNYANNVIHLKGELKHDIELLTNIVKDPLRYYKATYNEENVRNFNFFENIQNFF</sequence>
<name>A0A6C0DHB1_9ZZZZ</name>
<evidence type="ECO:0000256" key="3">
    <source>
        <dbReference type="ARBA" id="ARBA00022679"/>
    </source>
</evidence>
<dbReference type="Pfam" id="PF00852">
    <property type="entry name" value="Glyco_transf_10"/>
    <property type="match status" value="1"/>
</dbReference>
<protein>
    <recommendedName>
        <fullName evidence="4">Fucosyltransferase C-terminal domain-containing protein</fullName>
    </recommendedName>
</protein>
<keyword evidence="2" id="KW-0328">Glycosyltransferase</keyword>
<dbReference type="PANTHER" id="PTHR11929:SF194">
    <property type="entry name" value="ALPHA-(1,3)-FUCOSYLTRANSFERASE 10"/>
    <property type="match status" value="1"/>
</dbReference>
<dbReference type="AlphaFoldDB" id="A0A6C0DHB1"/>
<proteinExistence type="inferred from homology"/>
<evidence type="ECO:0000313" key="5">
    <source>
        <dbReference type="EMBL" id="QHT15923.1"/>
    </source>
</evidence>
<organism evidence="5">
    <name type="scientific">viral metagenome</name>
    <dbReference type="NCBI Taxonomy" id="1070528"/>
    <lineage>
        <taxon>unclassified sequences</taxon>
        <taxon>metagenomes</taxon>
        <taxon>organismal metagenomes</taxon>
    </lineage>
</organism>